<comment type="caution">
    <text evidence="2">The sequence shown here is derived from an EMBL/GenBank/DDBJ whole genome shotgun (WGS) entry which is preliminary data.</text>
</comment>
<dbReference type="AlphaFoldDB" id="A0A0C2SH85"/>
<dbReference type="EMBL" id="SWVK01000001">
    <property type="protein sequence ID" value="NFN33750.1"/>
    <property type="molecule type" value="Genomic_DNA"/>
</dbReference>
<dbReference type="OrthoDB" id="1751433at2"/>
<reference evidence="6 7" key="2">
    <citation type="submission" date="2019-04" db="EMBL/GenBank/DDBJ databases">
        <title>Genome sequencing of Clostridium botulinum Groups I-IV and Clostridium butyricum.</title>
        <authorList>
            <person name="Brunt J."/>
            <person name="Van Vliet A.H.M."/>
            <person name="Stringer S.C."/>
            <person name="Carter A.T."/>
            <person name="Peck M.W."/>
        </authorList>
    </citation>
    <scope>NUCLEOTIDE SEQUENCE [LARGE SCALE GENOMIC DNA]</scope>
    <source>
        <strain evidence="2 7">1605</strain>
        <strain evidence="4 8">BL81</strain>
        <strain evidence="3 6">CB-K-33E</strain>
    </source>
</reference>
<dbReference type="Proteomes" id="UP000476820">
    <property type="component" value="Unassembled WGS sequence"/>
</dbReference>
<dbReference type="PANTHER" id="PTHR14136:SF17">
    <property type="entry name" value="BTB_POZ DOMAIN-CONTAINING PROTEIN KCTD9"/>
    <property type="match status" value="1"/>
</dbReference>
<proteinExistence type="predicted"/>
<dbReference type="Proteomes" id="UP000472355">
    <property type="component" value="Unassembled WGS sequence"/>
</dbReference>
<dbReference type="InterPro" id="IPR051082">
    <property type="entry name" value="Pentapeptide-BTB/POZ_domain"/>
</dbReference>
<evidence type="ECO:0000313" key="1">
    <source>
        <dbReference type="EMBL" id="NFA43061.1"/>
    </source>
</evidence>
<reference evidence="1 5" key="1">
    <citation type="submission" date="2019-02" db="EMBL/GenBank/DDBJ databases">
        <title>Genome sequencing of Clostridium botulinum clinical isolates.</title>
        <authorList>
            <person name="Brunt J."/>
            <person name="Van Vliet A.H.M."/>
            <person name="Stringer S.C."/>
            <person name="Grant K.A."/>
            <person name="Carter A.C."/>
            <person name="Peck M.W."/>
        </authorList>
    </citation>
    <scope>NUCLEOTIDE SEQUENCE [LARGE SCALE GENOMIC DNA]</scope>
    <source>
        <strain evidence="1 5">H113700579</strain>
    </source>
</reference>
<evidence type="ECO:0000313" key="8">
    <source>
        <dbReference type="Proteomes" id="UP000486903"/>
    </source>
</evidence>
<dbReference type="EMBL" id="SXFB01000021">
    <property type="protein sequence ID" value="NFV27791.1"/>
    <property type="molecule type" value="Genomic_DNA"/>
</dbReference>
<accession>A0A0C2SH85</accession>
<evidence type="ECO:0000313" key="3">
    <source>
        <dbReference type="EMBL" id="NFN33750.1"/>
    </source>
</evidence>
<dbReference type="EMBL" id="SWOV01000015">
    <property type="protein sequence ID" value="NFF87736.1"/>
    <property type="molecule type" value="Genomic_DNA"/>
</dbReference>
<name>A0A0C2SH85_CLOBO</name>
<dbReference type="EMBL" id="SGKU01000029">
    <property type="protein sequence ID" value="NFA43061.1"/>
    <property type="molecule type" value="Genomic_DNA"/>
</dbReference>
<evidence type="ECO:0000313" key="6">
    <source>
        <dbReference type="Proteomes" id="UP000473681"/>
    </source>
</evidence>
<dbReference type="InterPro" id="IPR001646">
    <property type="entry name" value="5peptide_repeat"/>
</dbReference>
<gene>
    <name evidence="1" type="ORF">EXM65_10850</name>
    <name evidence="2" type="ORF">FC774_07585</name>
    <name evidence="3" type="ORF">FDB51_01105</name>
    <name evidence="4" type="ORF">FDG31_16860</name>
</gene>
<protein>
    <submittedName>
        <fullName evidence="2">Pentapeptide repeat-containing protein</fullName>
    </submittedName>
</protein>
<evidence type="ECO:0000313" key="5">
    <source>
        <dbReference type="Proteomes" id="UP000472355"/>
    </source>
</evidence>
<sequence>MDKNKKPSVGLNYNKAIKQNKNFMYNDLKRSNCYNCDFTGSNFNFTSFRGAHFKDCNFFECTFKSAEFVGSNLKKSRFKRAKFEDTVFEGANLSGADFRDAKFKNVIFVGTDLSTAKNLEFDKSSVRIFEEAPAIDISENLKKAIDSSLENEKIKRSRLLDNKDGDINTLSIMILLEKFNEKSLISGLKILCDRADRDFCTLSYIIKSIQTYQKEGIL</sequence>
<dbReference type="Proteomes" id="UP000473681">
    <property type="component" value="Unassembled WGS sequence"/>
</dbReference>
<evidence type="ECO:0000313" key="2">
    <source>
        <dbReference type="EMBL" id="NFF87736.1"/>
    </source>
</evidence>
<dbReference type="Proteomes" id="UP000486903">
    <property type="component" value="Unassembled WGS sequence"/>
</dbReference>
<organism evidence="2 7">
    <name type="scientific">Clostridium botulinum</name>
    <dbReference type="NCBI Taxonomy" id="1491"/>
    <lineage>
        <taxon>Bacteria</taxon>
        <taxon>Bacillati</taxon>
        <taxon>Bacillota</taxon>
        <taxon>Clostridia</taxon>
        <taxon>Eubacteriales</taxon>
        <taxon>Clostridiaceae</taxon>
        <taxon>Clostridium</taxon>
    </lineage>
</organism>
<evidence type="ECO:0000313" key="7">
    <source>
        <dbReference type="Proteomes" id="UP000476820"/>
    </source>
</evidence>
<dbReference type="Pfam" id="PF00805">
    <property type="entry name" value="Pentapeptide"/>
    <property type="match status" value="2"/>
</dbReference>
<evidence type="ECO:0000313" key="4">
    <source>
        <dbReference type="EMBL" id="NFV27791.1"/>
    </source>
</evidence>
<dbReference type="Gene3D" id="2.160.20.80">
    <property type="entry name" value="E3 ubiquitin-protein ligase SopA"/>
    <property type="match status" value="1"/>
</dbReference>
<dbReference type="PANTHER" id="PTHR14136">
    <property type="entry name" value="BTB_POZ DOMAIN-CONTAINING PROTEIN KCTD9"/>
    <property type="match status" value="1"/>
</dbReference>
<dbReference type="RefSeq" id="WP_003371052.1">
    <property type="nucleotide sequence ID" value="NZ_CP010520.1"/>
</dbReference>
<dbReference type="SUPFAM" id="SSF141571">
    <property type="entry name" value="Pentapeptide repeat-like"/>
    <property type="match status" value="1"/>
</dbReference>